<evidence type="ECO:0000259" key="8">
    <source>
        <dbReference type="PROSITE" id="PS50112"/>
    </source>
</evidence>
<dbReference type="InterPro" id="IPR001610">
    <property type="entry name" value="PAC"/>
</dbReference>
<dbReference type="SUPFAM" id="SSF47384">
    <property type="entry name" value="Homodimeric domain of signal transducing histidine kinase"/>
    <property type="match status" value="1"/>
</dbReference>
<proteinExistence type="predicted"/>
<protein>
    <recommendedName>
        <fullName evidence="2">histidine kinase</fullName>
        <ecNumber evidence="2">2.7.13.3</ecNumber>
    </recommendedName>
</protein>
<dbReference type="Pfam" id="PF02518">
    <property type="entry name" value="HATPase_c"/>
    <property type="match status" value="1"/>
</dbReference>
<sequence>MISKSVDQSEMPQWLRGSEMGELMFIRDWTESGLGSIHAWPPHLQLVVNIVLLLPSAAILLWGPNLIQIYNDRFRDVMGCKHPRGLGQMVSECWPEAWNFVGPVCEGVMQRSESVTFDEQRLVLNRNGGPEEAFFRLTYSPVPDGMPGDAVYETGVPGGVLVTVTETTELVRARAREAEQIRLKEALQSKRIGLLEEIFRNAPSFLYVLQGPELVFEFANEAFYQLVGHRELIGRPAFAAIPEAAESGCKDKLIQVMATGEPFAGFQLPVTVARKPGEPPEERFIDGIYLPLFDEDGTCQRVLGHGIDVTAHVQMREQAEEALRASEERFRRALEVDTVGVIFFDKEGKFIEANDAFLQMSGLSREDGRAGLLRCDAETPPEWTEIFLRAADESEEKGRIIPYEQEFLRKDGSRWWASFTAKQLDEKEGVGYVTDITKRKHAEQGLRESEARFRALAEASPALTWQVDVRGNAVYLNQRYFDVVGKTFEELMAAGWRTVLHPEDAPAYMAAFEQALHNRSRFQHRVRIKTATGEWRWLKSYALPWFTAAGEEYAGHVGVSVDITDAVNAETALLEADRRKDEFLATLAHELRNPLAPITTALALMARPDGASAVPHLLPVISRQVSYMVRLVDDLLEISRITSGKVELRRTATDLNVLLRNAVEASLTLINENEHKLSVSLTEVPLIVDADGVRLEQVFTNLINNAARYTRKGGQIWLATRQEGPSAIVSVRDNGIGILPGMLPRLFDMFAQERRNGMGTQEGLGIGLNLVYRLVKMHGGTVEAMSEGRDLGSEFVVRLPLSEVPAREKNDEPGKTAGAAAAAPEGLRILVVDDNTDAAEVLRMLLESIGINAQAINSGAGALAAIPSYRPDVILMDIGMPGMNGHDVARRIREQPEFNNIKLVALTGWGQEEDRRQSKASGFDHHLTKPVNFKVLKDLLATM</sequence>
<dbReference type="InterPro" id="IPR001789">
    <property type="entry name" value="Sig_transdc_resp-reg_receiver"/>
</dbReference>
<keyword evidence="11" id="KW-1185">Reference proteome</keyword>
<dbReference type="InterPro" id="IPR005467">
    <property type="entry name" value="His_kinase_dom"/>
</dbReference>
<evidence type="ECO:0000259" key="9">
    <source>
        <dbReference type="PROSITE" id="PS50113"/>
    </source>
</evidence>
<dbReference type="PRINTS" id="PR00344">
    <property type="entry name" value="BCTRLSENSOR"/>
</dbReference>
<evidence type="ECO:0000259" key="7">
    <source>
        <dbReference type="PROSITE" id="PS50110"/>
    </source>
</evidence>
<feature type="domain" description="PAS" evidence="8">
    <location>
        <begin position="326"/>
        <end position="367"/>
    </location>
</feature>
<evidence type="ECO:0000256" key="4">
    <source>
        <dbReference type="PROSITE-ProRule" id="PRU00169"/>
    </source>
</evidence>
<dbReference type="SUPFAM" id="SSF52172">
    <property type="entry name" value="CheY-like"/>
    <property type="match status" value="1"/>
</dbReference>
<evidence type="ECO:0000313" key="11">
    <source>
        <dbReference type="Proteomes" id="UP000198620"/>
    </source>
</evidence>
<dbReference type="EC" id="2.7.13.3" evidence="2"/>
<evidence type="ECO:0000259" key="6">
    <source>
        <dbReference type="PROSITE" id="PS50109"/>
    </source>
</evidence>
<evidence type="ECO:0000256" key="3">
    <source>
        <dbReference type="ARBA" id="ARBA00022553"/>
    </source>
</evidence>
<dbReference type="PANTHER" id="PTHR43547:SF2">
    <property type="entry name" value="HYBRID SIGNAL TRANSDUCTION HISTIDINE KINASE C"/>
    <property type="match status" value="1"/>
</dbReference>
<feature type="domain" description="Response regulatory" evidence="7">
    <location>
        <begin position="828"/>
        <end position="943"/>
    </location>
</feature>
<dbReference type="CDD" id="cd00075">
    <property type="entry name" value="HATPase"/>
    <property type="match status" value="1"/>
</dbReference>
<dbReference type="SMART" id="SM00388">
    <property type="entry name" value="HisKA"/>
    <property type="match status" value="1"/>
</dbReference>
<evidence type="ECO:0000313" key="10">
    <source>
        <dbReference type="EMBL" id="SEK63118.1"/>
    </source>
</evidence>
<dbReference type="InterPro" id="IPR013656">
    <property type="entry name" value="PAS_4"/>
</dbReference>
<dbReference type="InterPro" id="IPR003661">
    <property type="entry name" value="HisK_dim/P_dom"/>
</dbReference>
<dbReference type="EMBL" id="FOBH01000002">
    <property type="protein sequence ID" value="SEK63118.1"/>
    <property type="molecule type" value="Genomic_DNA"/>
</dbReference>
<dbReference type="PROSITE" id="PS50113">
    <property type="entry name" value="PAC"/>
    <property type="match status" value="2"/>
</dbReference>
<feature type="coiled-coil region" evidence="5">
    <location>
        <begin position="309"/>
        <end position="336"/>
    </location>
</feature>
<reference evidence="10 11" key="1">
    <citation type="submission" date="2016-10" db="EMBL/GenBank/DDBJ databases">
        <authorList>
            <person name="de Groot N.N."/>
        </authorList>
    </citation>
    <scope>NUCLEOTIDE SEQUENCE [LARGE SCALE GENOMIC DNA]</scope>
    <source>
        <strain evidence="10 11">Nv1</strain>
    </source>
</reference>
<dbReference type="InterPro" id="IPR036890">
    <property type="entry name" value="HATPase_C_sf"/>
</dbReference>
<feature type="domain" description="Histidine kinase" evidence="6">
    <location>
        <begin position="586"/>
        <end position="803"/>
    </location>
</feature>
<dbReference type="CDD" id="cd17580">
    <property type="entry name" value="REC_2_DhkD-like"/>
    <property type="match status" value="1"/>
</dbReference>
<dbReference type="CDD" id="cd00130">
    <property type="entry name" value="PAS"/>
    <property type="match status" value="2"/>
</dbReference>
<dbReference type="Gene3D" id="3.40.50.2300">
    <property type="match status" value="1"/>
</dbReference>
<dbReference type="PROSITE" id="PS50112">
    <property type="entry name" value="PAS"/>
    <property type="match status" value="2"/>
</dbReference>
<keyword evidence="5" id="KW-0175">Coiled coil</keyword>
<dbReference type="CDD" id="cd00082">
    <property type="entry name" value="HisKA"/>
    <property type="match status" value="1"/>
</dbReference>
<dbReference type="InterPro" id="IPR000014">
    <property type="entry name" value="PAS"/>
</dbReference>
<dbReference type="InterPro" id="IPR003594">
    <property type="entry name" value="HATPase_dom"/>
</dbReference>
<dbReference type="RefSeq" id="WP_090827240.1">
    <property type="nucleotide sequence ID" value="NZ_FOBH01000002.1"/>
</dbReference>
<dbReference type="InterPro" id="IPR013655">
    <property type="entry name" value="PAS_fold_3"/>
</dbReference>
<dbReference type="InterPro" id="IPR004358">
    <property type="entry name" value="Sig_transdc_His_kin-like_C"/>
</dbReference>
<keyword evidence="3 4" id="KW-0597">Phosphoprotein</keyword>
<dbReference type="Pfam" id="PF00072">
    <property type="entry name" value="Response_reg"/>
    <property type="match status" value="1"/>
</dbReference>
<evidence type="ECO:0000256" key="2">
    <source>
        <dbReference type="ARBA" id="ARBA00012438"/>
    </source>
</evidence>
<evidence type="ECO:0000256" key="5">
    <source>
        <dbReference type="SAM" id="Coils"/>
    </source>
</evidence>
<dbReference type="Pfam" id="PF13426">
    <property type="entry name" value="PAS_9"/>
    <property type="match status" value="1"/>
</dbReference>
<dbReference type="SMART" id="SM00086">
    <property type="entry name" value="PAC"/>
    <property type="match status" value="2"/>
</dbReference>
<dbReference type="PROSITE" id="PS50110">
    <property type="entry name" value="RESPONSE_REGULATORY"/>
    <property type="match status" value="1"/>
</dbReference>
<dbReference type="AlphaFoldDB" id="A0A1H7IL42"/>
<dbReference type="Pfam" id="PF08447">
    <property type="entry name" value="PAS_3"/>
    <property type="match status" value="1"/>
</dbReference>
<dbReference type="Pfam" id="PF08448">
    <property type="entry name" value="PAS_4"/>
    <property type="match status" value="1"/>
</dbReference>
<dbReference type="InterPro" id="IPR000700">
    <property type="entry name" value="PAS-assoc_C"/>
</dbReference>
<dbReference type="OrthoDB" id="8552871at2"/>
<dbReference type="InterPro" id="IPR011006">
    <property type="entry name" value="CheY-like_superfamily"/>
</dbReference>
<dbReference type="PANTHER" id="PTHR43547">
    <property type="entry name" value="TWO-COMPONENT HISTIDINE KINASE"/>
    <property type="match status" value="1"/>
</dbReference>
<dbReference type="InterPro" id="IPR035965">
    <property type="entry name" value="PAS-like_dom_sf"/>
</dbReference>
<dbReference type="STRING" id="1233.SAMN05216387_102212"/>
<dbReference type="SMART" id="SM00448">
    <property type="entry name" value="REC"/>
    <property type="match status" value="1"/>
</dbReference>
<accession>A0A1H7IL42</accession>
<dbReference type="Gene3D" id="3.30.450.20">
    <property type="entry name" value="PAS domain"/>
    <property type="match status" value="4"/>
</dbReference>
<dbReference type="InterPro" id="IPR036097">
    <property type="entry name" value="HisK_dim/P_sf"/>
</dbReference>
<feature type="domain" description="PAS" evidence="8">
    <location>
        <begin position="449"/>
        <end position="519"/>
    </location>
</feature>
<dbReference type="NCBIfam" id="TIGR00229">
    <property type="entry name" value="sensory_box"/>
    <property type="match status" value="2"/>
</dbReference>
<dbReference type="SMART" id="SM00091">
    <property type="entry name" value="PAS"/>
    <property type="match status" value="3"/>
</dbReference>
<dbReference type="PROSITE" id="PS50109">
    <property type="entry name" value="HIS_KIN"/>
    <property type="match status" value="1"/>
</dbReference>
<dbReference type="SUPFAM" id="SSF55874">
    <property type="entry name" value="ATPase domain of HSP90 chaperone/DNA topoisomerase II/histidine kinase"/>
    <property type="match status" value="1"/>
</dbReference>
<dbReference type="GO" id="GO:0000155">
    <property type="term" value="F:phosphorelay sensor kinase activity"/>
    <property type="evidence" value="ECO:0007669"/>
    <property type="project" value="InterPro"/>
</dbReference>
<dbReference type="SUPFAM" id="SSF55785">
    <property type="entry name" value="PYP-like sensor domain (PAS domain)"/>
    <property type="match status" value="3"/>
</dbReference>
<feature type="domain" description="PAC" evidence="9">
    <location>
        <begin position="522"/>
        <end position="575"/>
    </location>
</feature>
<dbReference type="SMART" id="SM00387">
    <property type="entry name" value="HATPase_c"/>
    <property type="match status" value="1"/>
</dbReference>
<organism evidence="10 11">
    <name type="scientific">Nitrosovibrio tenuis</name>
    <dbReference type="NCBI Taxonomy" id="1233"/>
    <lineage>
        <taxon>Bacteria</taxon>
        <taxon>Pseudomonadati</taxon>
        <taxon>Pseudomonadota</taxon>
        <taxon>Betaproteobacteria</taxon>
        <taxon>Nitrosomonadales</taxon>
        <taxon>Nitrosomonadaceae</taxon>
        <taxon>Nitrosovibrio</taxon>
    </lineage>
</organism>
<feature type="domain" description="PAC" evidence="9">
    <location>
        <begin position="401"/>
        <end position="448"/>
    </location>
</feature>
<evidence type="ECO:0000256" key="1">
    <source>
        <dbReference type="ARBA" id="ARBA00000085"/>
    </source>
</evidence>
<feature type="modified residue" description="4-aspartylphosphate" evidence="4">
    <location>
        <position position="877"/>
    </location>
</feature>
<dbReference type="Proteomes" id="UP000198620">
    <property type="component" value="Unassembled WGS sequence"/>
</dbReference>
<name>A0A1H7IL42_9PROT</name>
<comment type="catalytic activity">
    <reaction evidence="1">
        <text>ATP + protein L-histidine = ADP + protein N-phospho-L-histidine.</text>
        <dbReference type="EC" id="2.7.13.3"/>
    </reaction>
</comment>
<dbReference type="Gene3D" id="3.30.565.10">
    <property type="entry name" value="Histidine kinase-like ATPase, C-terminal domain"/>
    <property type="match status" value="1"/>
</dbReference>
<dbReference type="Pfam" id="PF00512">
    <property type="entry name" value="HisKA"/>
    <property type="match status" value="1"/>
</dbReference>
<gene>
    <name evidence="10" type="ORF">SAMN05216387_102212</name>
</gene>
<dbReference type="Gene3D" id="1.10.287.130">
    <property type="match status" value="1"/>
</dbReference>